<proteinExistence type="predicted"/>
<keyword evidence="1" id="KW-0812">Transmembrane</keyword>
<accession>A9IM22</accession>
<dbReference type="HOGENOM" id="CLU_2822402_0_0_5"/>
<evidence type="ECO:0000313" key="2">
    <source>
        <dbReference type="EMBL" id="CAK00627.1"/>
    </source>
</evidence>
<sequence>MGFVRKKTPKNTKFSSKMDWRDILAFYKTLCKIITMAQLALCWVILIGDRIRPLRYIHKDQIERNI</sequence>
<dbReference type="AlphaFoldDB" id="A9IM22"/>
<reference evidence="2 3" key="1">
    <citation type="journal article" date="2007" name="Nat. Genet.">
        <title>Genomic analysis of Bartonella identifies type IV secretion systems as host adaptability factors.</title>
        <authorList>
            <person name="Saenz H.L."/>
            <person name="Engel P."/>
            <person name="Stoeckli M.C."/>
            <person name="Lanz C."/>
            <person name="Raddatz G."/>
            <person name="Vayssier-Taussat M."/>
            <person name="Birtles R."/>
            <person name="Schuster S.C."/>
            <person name="Dehio C."/>
        </authorList>
    </citation>
    <scope>NUCLEOTIDE SEQUENCE [LARGE SCALE GENOMIC DNA]</scope>
    <source>
        <strain evidence="3">DSM 28219 / CCUG 45778 / CIP 105476 / IBS 506</strain>
    </source>
</reference>
<evidence type="ECO:0000256" key="1">
    <source>
        <dbReference type="SAM" id="Phobius"/>
    </source>
</evidence>
<keyword evidence="3" id="KW-1185">Reference proteome</keyword>
<gene>
    <name evidence="2" type="primary">int</name>
    <name evidence="2" type="ordered locus">BT_0139</name>
</gene>
<organism evidence="2 3">
    <name type="scientific">Bartonella tribocorum (strain DSM 28219 / CCUG 45778 / CIP 105476 / IBS 506)</name>
    <dbReference type="NCBI Taxonomy" id="382640"/>
    <lineage>
        <taxon>Bacteria</taxon>
        <taxon>Pseudomonadati</taxon>
        <taxon>Pseudomonadota</taxon>
        <taxon>Alphaproteobacteria</taxon>
        <taxon>Hyphomicrobiales</taxon>
        <taxon>Bartonellaceae</taxon>
        <taxon>Bartonella</taxon>
    </lineage>
</organism>
<name>A9IM22_BART1</name>
<dbReference type="KEGG" id="btr:BT_0139"/>
<protein>
    <submittedName>
        <fullName evidence="2">Integrase protein</fullName>
    </submittedName>
</protein>
<dbReference type="Proteomes" id="UP000001592">
    <property type="component" value="Chromosome"/>
</dbReference>
<dbReference type="EMBL" id="AM260525">
    <property type="protein sequence ID" value="CAK00627.1"/>
    <property type="molecule type" value="Genomic_DNA"/>
</dbReference>
<evidence type="ECO:0000313" key="3">
    <source>
        <dbReference type="Proteomes" id="UP000001592"/>
    </source>
</evidence>
<feature type="transmembrane region" description="Helical" evidence="1">
    <location>
        <begin position="25"/>
        <end position="46"/>
    </location>
</feature>
<keyword evidence="1" id="KW-1133">Transmembrane helix</keyword>
<keyword evidence="1" id="KW-0472">Membrane</keyword>